<dbReference type="InterPro" id="IPR050982">
    <property type="entry name" value="Auxin_biosynth/cation_transpt"/>
</dbReference>
<dbReference type="PANTHER" id="PTHR43539:SF9">
    <property type="entry name" value="INDOLE-3-PYRUVATE MONOOXYGENASE YUCCA11-RELATED"/>
    <property type="match status" value="1"/>
</dbReference>
<dbReference type="InterPro" id="IPR000960">
    <property type="entry name" value="Flavin_mOase"/>
</dbReference>
<dbReference type="Gene3D" id="3.50.50.60">
    <property type="entry name" value="FAD/NAD(P)-binding domain"/>
    <property type="match status" value="1"/>
</dbReference>
<evidence type="ECO:0000313" key="12">
    <source>
        <dbReference type="Proteomes" id="UP000237347"/>
    </source>
</evidence>
<dbReference type="Pfam" id="PF00743">
    <property type="entry name" value="FMO-like"/>
    <property type="match status" value="1"/>
</dbReference>
<evidence type="ECO:0000256" key="6">
    <source>
        <dbReference type="ARBA" id="ARBA00022857"/>
    </source>
</evidence>
<evidence type="ECO:0000256" key="4">
    <source>
        <dbReference type="ARBA" id="ARBA00022630"/>
    </source>
</evidence>
<protein>
    <recommendedName>
        <fullName evidence="10">Flavin-containing monooxygenase</fullName>
        <ecNumber evidence="10">1.-.-.-</ecNumber>
    </recommendedName>
</protein>
<comment type="similarity">
    <text evidence="3 10">Belongs to the FMO family.</text>
</comment>
<accession>A0AAW0JA50</accession>
<keyword evidence="10 11" id="KW-0503">Monooxygenase</keyword>
<evidence type="ECO:0000256" key="1">
    <source>
        <dbReference type="ARBA" id="ARBA00001974"/>
    </source>
</evidence>
<dbReference type="EMBL" id="PKMF04000626">
    <property type="protein sequence ID" value="KAK7823629.1"/>
    <property type="molecule type" value="Genomic_DNA"/>
</dbReference>
<dbReference type="PRINTS" id="PR00469">
    <property type="entry name" value="PNDRDTASEII"/>
</dbReference>
<keyword evidence="6" id="KW-0521">NADP</keyword>
<sequence length="382" mass="42952">METRVLIVGAGPSGLATSACLTRHSIPHLILEREDCYASLWKKRTYDRLGLHLAKEFCFLPHKPLPPDAPTYMPKDFFLKYIDDYVSQFNIKPLYHRTVESASLVEAGKKWRIEAKNTLEGNVEVYHAEFLVVASGENNEGYIPDIKGLSCFPGEILHSNHYKSGSRYKSKDVLVIGCGNSGMEIAYDLEDHGARTSIVIRKLVHRGMSLLNYLPTYMVDTLITMLARLEYGDLTKFGIYRPPRGPFAYKNVSGRSPVIDVGTIGKIQNEEIKVVPEILNIEKNNVKFKNGTEKNFDAIVLATGYKSAANKWLKDYKYALNGDGMPKNRVPEHWRGEKGLYCAGLSRRGLFGVSMDAEAIANDINKVITNKKEEFNSSQGYN</sequence>
<comment type="caution">
    <text evidence="11">The sequence shown here is derived from an EMBL/GenBank/DDBJ whole genome shotgun (WGS) entry which is preliminary data.</text>
</comment>
<dbReference type="SUPFAM" id="SSF51905">
    <property type="entry name" value="FAD/NAD(P)-binding domain"/>
    <property type="match status" value="2"/>
</dbReference>
<comment type="cofactor">
    <cofactor evidence="1 10">
        <name>FAD</name>
        <dbReference type="ChEBI" id="CHEBI:57692"/>
    </cofactor>
</comment>
<evidence type="ECO:0000256" key="8">
    <source>
        <dbReference type="ARBA" id="ARBA00023070"/>
    </source>
</evidence>
<dbReference type="GO" id="GO:0004499">
    <property type="term" value="F:N,N-dimethylaniline monooxygenase activity"/>
    <property type="evidence" value="ECO:0007669"/>
    <property type="project" value="InterPro"/>
</dbReference>
<reference evidence="11 12" key="1">
    <citation type="journal article" date="2018" name="Sci. Data">
        <title>The draft genome sequence of cork oak.</title>
        <authorList>
            <person name="Ramos A.M."/>
            <person name="Usie A."/>
            <person name="Barbosa P."/>
            <person name="Barros P.M."/>
            <person name="Capote T."/>
            <person name="Chaves I."/>
            <person name="Simoes F."/>
            <person name="Abreu I."/>
            <person name="Carrasquinho I."/>
            <person name="Faro C."/>
            <person name="Guimaraes J.B."/>
            <person name="Mendonca D."/>
            <person name="Nobrega F."/>
            <person name="Rodrigues L."/>
            <person name="Saibo N.J.M."/>
            <person name="Varela M.C."/>
            <person name="Egas C."/>
            <person name="Matos J."/>
            <person name="Miguel C.M."/>
            <person name="Oliveira M.M."/>
            <person name="Ricardo C.P."/>
            <person name="Goncalves S."/>
        </authorList>
    </citation>
    <scope>NUCLEOTIDE SEQUENCE [LARGE SCALE GENOMIC DNA]</scope>
    <source>
        <strain evidence="12">cv. HL8</strain>
    </source>
</reference>
<dbReference type="PRINTS" id="PR00368">
    <property type="entry name" value="FADPNR"/>
</dbReference>
<keyword evidence="7 10" id="KW-0560">Oxidoreductase</keyword>
<evidence type="ECO:0000313" key="11">
    <source>
        <dbReference type="EMBL" id="KAK7823629.1"/>
    </source>
</evidence>
<dbReference type="EC" id="1.-.-.-" evidence="10"/>
<evidence type="ECO:0000256" key="7">
    <source>
        <dbReference type="ARBA" id="ARBA00023002"/>
    </source>
</evidence>
<comment type="catalytic activity">
    <reaction evidence="9">
        <text>indole-3-pyruvate + NADPH + O2 + H(+) = (indol-3-yl)acetate + CO2 + NADP(+) + H2O</text>
        <dbReference type="Rhea" id="RHEA:34331"/>
        <dbReference type="ChEBI" id="CHEBI:15377"/>
        <dbReference type="ChEBI" id="CHEBI:15378"/>
        <dbReference type="ChEBI" id="CHEBI:15379"/>
        <dbReference type="ChEBI" id="CHEBI:16526"/>
        <dbReference type="ChEBI" id="CHEBI:17640"/>
        <dbReference type="ChEBI" id="CHEBI:30854"/>
        <dbReference type="ChEBI" id="CHEBI:57783"/>
        <dbReference type="ChEBI" id="CHEBI:58349"/>
        <dbReference type="EC" id="1.14.13.168"/>
    </reaction>
</comment>
<evidence type="ECO:0000256" key="2">
    <source>
        <dbReference type="ARBA" id="ARBA00004814"/>
    </source>
</evidence>
<dbReference type="InterPro" id="IPR036188">
    <property type="entry name" value="FAD/NAD-bd_sf"/>
</dbReference>
<comment type="pathway">
    <text evidence="2">Plant hormone metabolism; auxin biosynthesis.</text>
</comment>
<dbReference type="Proteomes" id="UP000237347">
    <property type="component" value="Unassembled WGS sequence"/>
</dbReference>
<dbReference type="GO" id="GO:0050661">
    <property type="term" value="F:NADP binding"/>
    <property type="evidence" value="ECO:0007669"/>
    <property type="project" value="InterPro"/>
</dbReference>
<keyword evidence="5 10" id="KW-0274">FAD</keyword>
<proteinExistence type="inferred from homology"/>
<organism evidence="11 12">
    <name type="scientific">Quercus suber</name>
    <name type="common">Cork oak</name>
    <dbReference type="NCBI Taxonomy" id="58331"/>
    <lineage>
        <taxon>Eukaryota</taxon>
        <taxon>Viridiplantae</taxon>
        <taxon>Streptophyta</taxon>
        <taxon>Embryophyta</taxon>
        <taxon>Tracheophyta</taxon>
        <taxon>Spermatophyta</taxon>
        <taxon>Magnoliopsida</taxon>
        <taxon>eudicotyledons</taxon>
        <taxon>Gunneridae</taxon>
        <taxon>Pentapetalae</taxon>
        <taxon>rosids</taxon>
        <taxon>fabids</taxon>
        <taxon>Fagales</taxon>
        <taxon>Fagaceae</taxon>
        <taxon>Quercus</taxon>
    </lineage>
</organism>
<keyword evidence="8" id="KW-0073">Auxin biosynthesis</keyword>
<evidence type="ECO:0000256" key="9">
    <source>
        <dbReference type="ARBA" id="ARBA00047707"/>
    </source>
</evidence>
<evidence type="ECO:0000256" key="10">
    <source>
        <dbReference type="RuleBase" id="RU361177"/>
    </source>
</evidence>
<dbReference type="InterPro" id="IPR020946">
    <property type="entry name" value="Flavin_mOase-like"/>
</dbReference>
<evidence type="ECO:0000256" key="3">
    <source>
        <dbReference type="ARBA" id="ARBA00009183"/>
    </source>
</evidence>
<dbReference type="AlphaFoldDB" id="A0AAW0JA50"/>
<dbReference type="GO" id="GO:0103075">
    <property type="term" value="F:indole-3-pyruvate monooxygenase activity"/>
    <property type="evidence" value="ECO:0007669"/>
    <property type="project" value="UniProtKB-EC"/>
</dbReference>
<dbReference type="GO" id="GO:0009851">
    <property type="term" value="P:auxin biosynthetic process"/>
    <property type="evidence" value="ECO:0007669"/>
    <property type="project" value="UniProtKB-KW"/>
</dbReference>
<dbReference type="GO" id="GO:0050660">
    <property type="term" value="F:flavin adenine dinucleotide binding"/>
    <property type="evidence" value="ECO:0007669"/>
    <property type="project" value="InterPro"/>
</dbReference>
<gene>
    <name evidence="11" type="primary">YUC10_3</name>
    <name evidence="11" type="ORF">CFP56_035298</name>
</gene>
<keyword evidence="12" id="KW-1185">Reference proteome</keyword>
<dbReference type="PANTHER" id="PTHR43539">
    <property type="entry name" value="FLAVIN-BINDING MONOOXYGENASE-LIKE PROTEIN (AFU_ORTHOLOGUE AFUA_4G09220)"/>
    <property type="match status" value="1"/>
</dbReference>
<name>A0AAW0JA50_QUESU</name>
<keyword evidence="4 10" id="KW-0285">Flavoprotein</keyword>
<evidence type="ECO:0000256" key="5">
    <source>
        <dbReference type="ARBA" id="ARBA00022827"/>
    </source>
</evidence>
<dbReference type="PIRSF" id="PIRSF000332">
    <property type="entry name" value="FMO"/>
    <property type="match status" value="1"/>
</dbReference>
<dbReference type="PROSITE" id="PS51257">
    <property type="entry name" value="PROKAR_LIPOPROTEIN"/>
    <property type="match status" value="1"/>
</dbReference>